<keyword evidence="1" id="KW-0805">Transcription regulation</keyword>
<gene>
    <name evidence="5" type="ORF">CSQ87_08960</name>
</gene>
<dbReference type="PANTHER" id="PTHR30146:SF155">
    <property type="entry name" value="ALANINE RACEMASE"/>
    <property type="match status" value="1"/>
</dbReference>
<evidence type="ECO:0000256" key="1">
    <source>
        <dbReference type="ARBA" id="ARBA00023015"/>
    </source>
</evidence>
<dbReference type="InterPro" id="IPR000843">
    <property type="entry name" value="HTH_LacI"/>
</dbReference>
<keyword evidence="6" id="KW-1185">Reference proteome</keyword>
<dbReference type="InterPro" id="IPR046335">
    <property type="entry name" value="LacI/GalR-like_sensor"/>
</dbReference>
<dbReference type="OrthoDB" id="3510266at2"/>
<dbReference type="GO" id="GO:0000976">
    <property type="term" value="F:transcription cis-regulatory region binding"/>
    <property type="evidence" value="ECO:0007669"/>
    <property type="project" value="TreeGrafter"/>
</dbReference>
<dbReference type="Gene3D" id="3.40.50.2300">
    <property type="match status" value="2"/>
</dbReference>
<dbReference type="SUPFAM" id="SSF53822">
    <property type="entry name" value="Periplasmic binding protein-like I"/>
    <property type="match status" value="1"/>
</dbReference>
<dbReference type="Pfam" id="PF13377">
    <property type="entry name" value="Peripla_BP_3"/>
    <property type="match status" value="1"/>
</dbReference>
<evidence type="ECO:0000259" key="4">
    <source>
        <dbReference type="PROSITE" id="PS50932"/>
    </source>
</evidence>
<dbReference type="Proteomes" id="UP000231451">
    <property type="component" value="Unassembled WGS sequence"/>
</dbReference>
<protein>
    <submittedName>
        <fullName evidence="5">LacI family transcriptional regulator</fullName>
    </submittedName>
</protein>
<keyword evidence="3" id="KW-0804">Transcription</keyword>
<dbReference type="EMBL" id="PEBK01000009">
    <property type="protein sequence ID" value="PJM74659.1"/>
    <property type="molecule type" value="Genomic_DNA"/>
</dbReference>
<name>A0A2M9HCW3_9BIFI</name>
<comment type="caution">
    <text evidence="5">The sequence shown here is derived from an EMBL/GenBank/DDBJ whole genome shotgun (WGS) entry which is preliminary data.</text>
</comment>
<dbReference type="RefSeq" id="WP_100513540.1">
    <property type="nucleotide sequence ID" value="NZ_PEBK01000009.1"/>
</dbReference>
<dbReference type="Gene3D" id="1.10.260.40">
    <property type="entry name" value="lambda repressor-like DNA-binding domains"/>
    <property type="match status" value="1"/>
</dbReference>
<evidence type="ECO:0000256" key="2">
    <source>
        <dbReference type="ARBA" id="ARBA00023125"/>
    </source>
</evidence>
<dbReference type="PANTHER" id="PTHR30146">
    <property type="entry name" value="LACI-RELATED TRANSCRIPTIONAL REPRESSOR"/>
    <property type="match status" value="1"/>
</dbReference>
<sequence>MVRATISDVAARAGVSEATVSRALRGNGKVREATRAKVRRAAEELHFSFSRSAASLASGKTNRVTILLSAGMNTWFSSSALQGIYEVLAPQGYDLVPCVASSKRQLKDFFAQLPDSKNSDGMIVVSIDLNEEQRAELRELALPSVGLNTPSQGCFDASVRIDDREGMTQAVRLLVSLGHECLAFVDEPARADFEYSASVRADGFRRAGLECGLDESRLVHVAMPLLSHYESMEEAASVAATKIVSDSTYPTGICVRTDAFAVLLIDQLERCGVQVPRDISVIGFDDSTVAPVAHLTTIRQNPVALGRAAADRILRLMRGEPLPLPHELVSPSLILRRTVDRMRRS</sequence>
<evidence type="ECO:0000313" key="5">
    <source>
        <dbReference type="EMBL" id="PJM74659.1"/>
    </source>
</evidence>
<keyword evidence="2" id="KW-0238">DNA-binding</keyword>
<feature type="domain" description="HTH lacI-type" evidence="4">
    <location>
        <begin position="4"/>
        <end position="58"/>
    </location>
</feature>
<dbReference type="PROSITE" id="PS00356">
    <property type="entry name" value="HTH_LACI_1"/>
    <property type="match status" value="1"/>
</dbReference>
<dbReference type="CDD" id="cd06267">
    <property type="entry name" value="PBP1_LacI_sugar_binding-like"/>
    <property type="match status" value="1"/>
</dbReference>
<accession>A0A2M9HCW3</accession>
<dbReference type="SMART" id="SM00354">
    <property type="entry name" value="HTH_LACI"/>
    <property type="match status" value="1"/>
</dbReference>
<reference evidence="5 6" key="1">
    <citation type="submission" date="2017-10" db="EMBL/GenBank/DDBJ databases">
        <title>Draft genome sequences of strains TRE 1, TRE 9, TRE H and TRI 7, isolated from tamarins, belonging to four potential novel Bifidobacterium species.</title>
        <authorList>
            <person name="Mattarelli P."/>
            <person name="Modesto M."/>
            <person name="Puglisi E."/>
            <person name="Morelli L."/>
            <person name="Spezio C."/>
            <person name="Bonetti A."/>
            <person name="Sandri C."/>
        </authorList>
    </citation>
    <scope>NUCLEOTIDE SEQUENCE [LARGE SCALE GENOMIC DNA]</scope>
    <source>
        <strain evidence="6">TRI7</strain>
    </source>
</reference>
<dbReference type="InterPro" id="IPR010982">
    <property type="entry name" value="Lambda_DNA-bd_dom_sf"/>
</dbReference>
<dbReference type="GO" id="GO:0003700">
    <property type="term" value="F:DNA-binding transcription factor activity"/>
    <property type="evidence" value="ECO:0007669"/>
    <property type="project" value="TreeGrafter"/>
</dbReference>
<dbReference type="AlphaFoldDB" id="A0A2M9HCW3"/>
<evidence type="ECO:0000256" key="3">
    <source>
        <dbReference type="ARBA" id="ARBA00023163"/>
    </source>
</evidence>
<dbReference type="SUPFAM" id="SSF47413">
    <property type="entry name" value="lambda repressor-like DNA-binding domains"/>
    <property type="match status" value="1"/>
</dbReference>
<dbReference type="PROSITE" id="PS50932">
    <property type="entry name" value="HTH_LACI_2"/>
    <property type="match status" value="1"/>
</dbReference>
<organism evidence="5 6">
    <name type="scientific">Bifidobacterium simiarum</name>
    <dbReference type="NCBI Taxonomy" id="2045441"/>
    <lineage>
        <taxon>Bacteria</taxon>
        <taxon>Bacillati</taxon>
        <taxon>Actinomycetota</taxon>
        <taxon>Actinomycetes</taxon>
        <taxon>Bifidobacteriales</taxon>
        <taxon>Bifidobacteriaceae</taxon>
        <taxon>Bifidobacterium</taxon>
    </lineage>
</organism>
<dbReference type="InterPro" id="IPR028082">
    <property type="entry name" value="Peripla_BP_I"/>
</dbReference>
<evidence type="ECO:0000313" key="6">
    <source>
        <dbReference type="Proteomes" id="UP000231451"/>
    </source>
</evidence>
<dbReference type="Pfam" id="PF00356">
    <property type="entry name" value="LacI"/>
    <property type="match status" value="1"/>
</dbReference>
<dbReference type="CDD" id="cd01392">
    <property type="entry name" value="HTH_LacI"/>
    <property type="match status" value="1"/>
</dbReference>
<proteinExistence type="predicted"/>